<organism evidence="1 2">
    <name type="scientific">Stephanodiscus triporus</name>
    <dbReference type="NCBI Taxonomy" id="2934178"/>
    <lineage>
        <taxon>Eukaryota</taxon>
        <taxon>Sar</taxon>
        <taxon>Stramenopiles</taxon>
        <taxon>Ochrophyta</taxon>
        <taxon>Bacillariophyta</taxon>
        <taxon>Coscinodiscophyceae</taxon>
        <taxon>Thalassiosirophycidae</taxon>
        <taxon>Stephanodiscales</taxon>
        <taxon>Stephanodiscaceae</taxon>
        <taxon>Stephanodiscus</taxon>
    </lineage>
</organism>
<sequence length="413" mass="44504">MAAAAAAAVVSATATAAYKYTYSLGRSLYVPLTSRCNSVPLPTTRGPGFALPTSVASALINVRDADMPGSVPRDYHRRELSYHDYYYYDDRENDDGIRVHLPPYDMPLVNCLYHGQQSADDVNDDLTGHLRRRRRIVATADASGGSGGDVVPDDGLLPSISTLVDEVRSRLDLQGSTTTTTTTSDGGGAAGGRYDQVVIAGEGEPTLRMDALLAVARAVKLHRRFSGGIDAYGDDDGGGRRRRSPAVRVITNGLCYGISNLGYSPHNLERDGSIVPVHRHAILRDMLDAGISRLSVALNTANRHEYDLLMEPCCRTTGIGGGAMTTGVEGDGGGGRSADVDDDRATLRPGTAHDLVCELIVESMRVGMDVEITGIDRPGIDKAETERLARLLLSARKGGDRRRSPVRWRRYFD</sequence>
<accession>A0ABD3MLP8</accession>
<evidence type="ECO:0000313" key="1">
    <source>
        <dbReference type="EMBL" id="KAL3764959.1"/>
    </source>
</evidence>
<proteinExistence type="predicted"/>
<dbReference type="EMBL" id="JALLAZ020001761">
    <property type="protein sequence ID" value="KAL3764959.1"/>
    <property type="molecule type" value="Genomic_DNA"/>
</dbReference>
<keyword evidence="2" id="KW-1185">Reference proteome</keyword>
<dbReference type="AlphaFoldDB" id="A0ABD3MLP8"/>
<gene>
    <name evidence="1" type="ORF">ACHAW5_006667</name>
</gene>
<name>A0ABD3MLP8_9STRA</name>
<comment type="caution">
    <text evidence="1">The sequence shown here is derived from an EMBL/GenBank/DDBJ whole genome shotgun (WGS) entry which is preliminary data.</text>
</comment>
<dbReference type="Proteomes" id="UP001530315">
    <property type="component" value="Unassembled WGS sequence"/>
</dbReference>
<reference evidence="1 2" key="1">
    <citation type="submission" date="2024-10" db="EMBL/GenBank/DDBJ databases">
        <title>Updated reference genomes for cyclostephanoid diatoms.</title>
        <authorList>
            <person name="Roberts W.R."/>
            <person name="Alverson A.J."/>
        </authorList>
    </citation>
    <scope>NUCLEOTIDE SEQUENCE [LARGE SCALE GENOMIC DNA]</scope>
    <source>
        <strain evidence="1 2">AJA276-08</strain>
    </source>
</reference>
<protein>
    <submittedName>
        <fullName evidence="1">Uncharacterized protein</fullName>
    </submittedName>
</protein>
<evidence type="ECO:0000313" key="2">
    <source>
        <dbReference type="Proteomes" id="UP001530315"/>
    </source>
</evidence>